<dbReference type="InterPro" id="IPR007730">
    <property type="entry name" value="SPOR-like_dom"/>
</dbReference>
<keyword evidence="1" id="KW-0472">Membrane</keyword>
<feature type="transmembrane region" description="Helical" evidence="1">
    <location>
        <begin position="33"/>
        <end position="52"/>
    </location>
</feature>
<evidence type="ECO:0000313" key="3">
    <source>
        <dbReference type="EMBL" id="GAA3905361.1"/>
    </source>
</evidence>
<evidence type="ECO:0000259" key="2">
    <source>
        <dbReference type="Pfam" id="PF05036"/>
    </source>
</evidence>
<accession>A0ABP7LT41</accession>
<keyword evidence="4" id="KW-1185">Reference proteome</keyword>
<keyword evidence="1" id="KW-0812">Transmembrane</keyword>
<dbReference type="RefSeq" id="WP_344700025.1">
    <property type="nucleotide sequence ID" value="NZ_BAABBM010000001.1"/>
</dbReference>
<organism evidence="3 4">
    <name type="scientific">Sphingomonas limnosediminicola</name>
    <dbReference type="NCBI Taxonomy" id="940133"/>
    <lineage>
        <taxon>Bacteria</taxon>
        <taxon>Pseudomonadati</taxon>
        <taxon>Pseudomonadota</taxon>
        <taxon>Alphaproteobacteria</taxon>
        <taxon>Sphingomonadales</taxon>
        <taxon>Sphingomonadaceae</taxon>
        <taxon>Sphingomonas</taxon>
    </lineage>
</organism>
<dbReference type="EMBL" id="BAABBM010000001">
    <property type="protein sequence ID" value="GAA3905361.1"/>
    <property type="molecule type" value="Genomic_DNA"/>
</dbReference>
<feature type="domain" description="SPOR" evidence="2">
    <location>
        <begin position="175"/>
        <end position="250"/>
    </location>
</feature>
<dbReference type="Pfam" id="PF05036">
    <property type="entry name" value="SPOR"/>
    <property type="match status" value="1"/>
</dbReference>
<keyword evidence="1" id="KW-1133">Transmembrane helix</keyword>
<sequence length="260" mass="28267">MSEAQAAGGIDRLPWLSDEPARKAPARRAKRDITGWAAAAVLLVAGTSFWLGTRSQAPESVKEQPARLPAQAIAVPETRPVAQRGVGAAAQPQVTLAPSREVRAERVPEVRSFPEPVVRLQRREEARRVAVVRENSEASAIEAAKPVATPAVTAPRASVPLRAWPARVTAGASGRLVQIGAYGSRLQAKRGWVKMVRAYPAVQRLQAVVVETRNSQGRHFYRFQIGTTSQAHSEVLCQRMQKIDLSCAVVGLPWKAKVER</sequence>
<gene>
    <name evidence="3" type="ORF">GCM10022276_24910</name>
</gene>
<dbReference type="Proteomes" id="UP001500827">
    <property type="component" value="Unassembled WGS sequence"/>
</dbReference>
<comment type="caution">
    <text evidence="3">The sequence shown here is derived from an EMBL/GenBank/DDBJ whole genome shotgun (WGS) entry which is preliminary data.</text>
</comment>
<evidence type="ECO:0000256" key="1">
    <source>
        <dbReference type="SAM" id="Phobius"/>
    </source>
</evidence>
<name>A0ABP7LT41_9SPHN</name>
<reference evidence="4" key="1">
    <citation type="journal article" date="2019" name="Int. J. Syst. Evol. Microbiol.">
        <title>The Global Catalogue of Microorganisms (GCM) 10K type strain sequencing project: providing services to taxonomists for standard genome sequencing and annotation.</title>
        <authorList>
            <consortium name="The Broad Institute Genomics Platform"/>
            <consortium name="The Broad Institute Genome Sequencing Center for Infectious Disease"/>
            <person name="Wu L."/>
            <person name="Ma J."/>
        </authorList>
    </citation>
    <scope>NUCLEOTIDE SEQUENCE [LARGE SCALE GENOMIC DNA]</scope>
    <source>
        <strain evidence="4">JCM 17543</strain>
    </source>
</reference>
<evidence type="ECO:0000313" key="4">
    <source>
        <dbReference type="Proteomes" id="UP001500827"/>
    </source>
</evidence>
<protein>
    <recommendedName>
        <fullName evidence="2">SPOR domain-containing protein</fullName>
    </recommendedName>
</protein>
<proteinExistence type="predicted"/>